<evidence type="ECO:0000256" key="1">
    <source>
        <dbReference type="SAM" id="MobiDB-lite"/>
    </source>
</evidence>
<name>A0A1J7IJR7_9PEZI</name>
<protein>
    <submittedName>
        <fullName evidence="2">Uncharacterized protein</fullName>
    </submittedName>
</protein>
<reference evidence="2 3" key="1">
    <citation type="submission" date="2016-10" db="EMBL/GenBank/DDBJ databases">
        <title>Draft genome sequence of Coniochaeta ligniaria NRRL30616, a lignocellulolytic fungus for bioabatement of inhibitors in plant biomass hydrolysates.</title>
        <authorList>
            <consortium name="DOE Joint Genome Institute"/>
            <person name="Jimenez D.J."/>
            <person name="Hector R.E."/>
            <person name="Riley R."/>
            <person name="Sun H."/>
            <person name="Grigoriev I.V."/>
            <person name="Van Elsas J.D."/>
            <person name="Nichols N.N."/>
        </authorList>
    </citation>
    <scope>NUCLEOTIDE SEQUENCE [LARGE SCALE GENOMIC DNA]</scope>
    <source>
        <strain evidence="2 3">NRRL 30616</strain>
    </source>
</reference>
<feature type="compositionally biased region" description="Polar residues" evidence="1">
    <location>
        <begin position="97"/>
        <end position="110"/>
    </location>
</feature>
<feature type="region of interest" description="Disordered" evidence="1">
    <location>
        <begin position="97"/>
        <end position="160"/>
    </location>
</feature>
<evidence type="ECO:0000313" key="3">
    <source>
        <dbReference type="Proteomes" id="UP000182658"/>
    </source>
</evidence>
<organism evidence="2 3">
    <name type="scientific">Coniochaeta ligniaria NRRL 30616</name>
    <dbReference type="NCBI Taxonomy" id="1408157"/>
    <lineage>
        <taxon>Eukaryota</taxon>
        <taxon>Fungi</taxon>
        <taxon>Dikarya</taxon>
        <taxon>Ascomycota</taxon>
        <taxon>Pezizomycotina</taxon>
        <taxon>Sordariomycetes</taxon>
        <taxon>Sordariomycetidae</taxon>
        <taxon>Coniochaetales</taxon>
        <taxon>Coniochaetaceae</taxon>
        <taxon>Coniochaeta</taxon>
    </lineage>
</organism>
<dbReference type="InParanoid" id="A0A1J7IJR7"/>
<gene>
    <name evidence="2" type="ORF">CONLIGDRAFT_436368</name>
</gene>
<proteinExistence type="predicted"/>
<dbReference type="EMBL" id="KV875099">
    <property type="protein sequence ID" value="OIW27531.1"/>
    <property type="molecule type" value="Genomic_DNA"/>
</dbReference>
<dbReference type="AlphaFoldDB" id="A0A1J7IJR7"/>
<dbReference type="Proteomes" id="UP000182658">
    <property type="component" value="Unassembled WGS sequence"/>
</dbReference>
<evidence type="ECO:0000313" key="2">
    <source>
        <dbReference type="EMBL" id="OIW27531.1"/>
    </source>
</evidence>
<sequence length="160" mass="17820">MFMFPPQTRSCIQAICWFQSIFFLPDADWQAVPSLLPSAISRCSTVKRSITGPRGGFGRRQSLQSVYHLLVQGQQIPMVRLCQVSACATCWLDSDQRQPTTAATPASYWTSGRRAPFPSKDPESRFLPLSPNSCSLAGHKSDNVSSRHIPALSRYDKGRE</sequence>
<keyword evidence="3" id="KW-1185">Reference proteome</keyword>
<accession>A0A1J7IJR7</accession>